<feature type="compositionally biased region" description="Basic and acidic residues" evidence="1">
    <location>
        <begin position="41"/>
        <end position="51"/>
    </location>
</feature>
<feature type="region of interest" description="Disordered" evidence="1">
    <location>
        <begin position="30"/>
        <end position="51"/>
    </location>
</feature>
<name>A0AA86N0B2_9BACT</name>
<keyword evidence="3" id="KW-1185">Reference proteome</keyword>
<gene>
    <name evidence="2" type="ORF">DNFV4_02823</name>
</gene>
<protein>
    <submittedName>
        <fullName evidence="2">Uncharacterized protein</fullName>
    </submittedName>
</protein>
<sequence length="114" mass="12908">MNPWLQRKTYRCPACGATYLHDRAHAHGAYDCPARPTGRQDSNRSDDRRMGELRITVDHEAHEVRLIGADGRYEARLTWVAAANLASLLNEASKCQRSSNNPQVWSLNFPHPPN</sequence>
<dbReference type="EMBL" id="OX365700">
    <property type="protein sequence ID" value="CAI4032393.1"/>
    <property type="molecule type" value="Genomic_DNA"/>
</dbReference>
<evidence type="ECO:0000256" key="1">
    <source>
        <dbReference type="SAM" id="MobiDB-lite"/>
    </source>
</evidence>
<organism evidence="2 3">
    <name type="scientific">Nitrospira tepida</name>
    <dbReference type="NCBI Taxonomy" id="2973512"/>
    <lineage>
        <taxon>Bacteria</taxon>
        <taxon>Pseudomonadati</taxon>
        <taxon>Nitrospirota</taxon>
        <taxon>Nitrospiria</taxon>
        <taxon>Nitrospirales</taxon>
        <taxon>Nitrospiraceae</taxon>
        <taxon>Nitrospira</taxon>
    </lineage>
</organism>
<accession>A0AA86N0B2</accession>
<dbReference type="KEGG" id="nti:DNFV4_02823"/>
<proteinExistence type="predicted"/>
<dbReference type="Proteomes" id="UP001179121">
    <property type="component" value="Chromosome"/>
</dbReference>
<reference evidence="2" key="1">
    <citation type="submission" date="2022-10" db="EMBL/GenBank/DDBJ databases">
        <authorList>
            <person name="Koch H."/>
        </authorList>
    </citation>
    <scope>NUCLEOTIDE SEQUENCE</scope>
    <source>
        <strain evidence="2">DNF</strain>
    </source>
</reference>
<dbReference type="AlphaFoldDB" id="A0AA86N0B2"/>
<evidence type="ECO:0000313" key="2">
    <source>
        <dbReference type="EMBL" id="CAI4032393.1"/>
    </source>
</evidence>
<dbReference type="RefSeq" id="WP_289269122.1">
    <property type="nucleotide sequence ID" value="NZ_OX365700.1"/>
</dbReference>
<evidence type="ECO:0000313" key="3">
    <source>
        <dbReference type="Proteomes" id="UP001179121"/>
    </source>
</evidence>